<feature type="region of interest" description="Disordered" evidence="1">
    <location>
        <begin position="145"/>
        <end position="229"/>
    </location>
</feature>
<reference evidence="2" key="1">
    <citation type="submission" date="2014-11" db="EMBL/GenBank/DDBJ databases">
        <authorList>
            <person name="Otto D Thomas"/>
            <person name="Naeem Raeece"/>
        </authorList>
    </citation>
    <scope>NUCLEOTIDE SEQUENCE</scope>
</reference>
<feature type="compositionally biased region" description="Basic and acidic residues" evidence="1">
    <location>
        <begin position="147"/>
        <end position="171"/>
    </location>
</feature>
<feature type="compositionally biased region" description="Basic and acidic residues" evidence="1">
    <location>
        <begin position="212"/>
        <end position="229"/>
    </location>
</feature>
<dbReference type="AlphaFoldDB" id="A0A0G4ID97"/>
<accession>A0A0G4ID97</accession>
<organism evidence="2">
    <name type="scientific">Chromera velia CCMP2878</name>
    <dbReference type="NCBI Taxonomy" id="1169474"/>
    <lineage>
        <taxon>Eukaryota</taxon>
        <taxon>Sar</taxon>
        <taxon>Alveolata</taxon>
        <taxon>Colpodellida</taxon>
        <taxon>Chromeraceae</taxon>
        <taxon>Chromera</taxon>
    </lineage>
</organism>
<sequence length="273" mass="30444">MDEPQSVAVRDAERYVRNLVYVAASQAGLSESVLEDIERVEEEDSGLDPALISEDRDERRARVDALEAVEDVLYLAAVRAGLSESTLESLLPPHYGEAEGRSEDPQTRRRLAFEEEKRRQRITRVDAKLYVEGLLQALISLTEEDGGEKAEQKFPESVEGEGHTRGGHDDAPVEFEESALAAKEEMESGDEEQETGSKEANVDEDKEEEEGKEERKTEGEKVEEDRARQDASAYIAEQLLPSVTSRINESQAATAASLYMTSLMDRILERGPQ</sequence>
<name>A0A0G4ID97_9ALVE</name>
<dbReference type="EMBL" id="CDMZ01005844">
    <property type="protein sequence ID" value="CEM55114.1"/>
    <property type="molecule type" value="Genomic_DNA"/>
</dbReference>
<protein>
    <submittedName>
        <fullName evidence="2">Uncharacterized protein</fullName>
    </submittedName>
</protein>
<proteinExistence type="predicted"/>
<gene>
    <name evidence="2" type="ORF">Cvel_13269</name>
</gene>
<evidence type="ECO:0000313" key="2">
    <source>
        <dbReference type="EMBL" id="CEM55114.1"/>
    </source>
</evidence>
<dbReference type="VEuPathDB" id="CryptoDB:Cvel_13269"/>
<evidence type="ECO:0000256" key="1">
    <source>
        <dbReference type="SAM" id="MobiDB-lite"/>
    </source>
</evidence>